<dbReference type="Pfam" id="PF03101">
    <property type="entry name" value="FAR1"/>
    <property type="match status" value="1"/>
</dbReference>
<sequence length="749" mass="86328">MYCDYAHKTGFSVRKQNIVYWAHTRFIKGRGYSCAKAGLKVSKPLRDEQQKYRKLDTRTDCLACIYFNADKEGKNWEVTKFVEEHNHSLASENDRHLLRSHRSISTVQASLLKNMTGVGIRTTDAYNFLADEVGGVENVGFCKSDAYNFVQRERRALIDSGDASSLSKVLQDRQSEDNMFSYDILTDEMNRLIGFLWIDGHSKIDYDCFGDVIVFDTTYRLNKYNLACAPFIAVNHHWQNIFVGGAFIATETIESFCWVFETFLRFVGGKQPTTIFTDQDQAMAVAIERTFPTSRHRLCQWHISKKAPSKVPAFNNDKVVRSLFYYCMSKCDSEIEFEKCWSDMVLRGNLEDNRWLRDLYKVRTRWSTAFNKSCLDLGILSTQRSESANNVLHGCSKATSSLVECYIGLDKLTSNWRRSEHDEDFRCKHGSVTPKIQHCHLLKHISKIYTRKSFSIFEQAYMDGAVGVCVVEESRISENRIVYATQHCESAGDLKRWFVTVDSTNFDANCSCMGFQTKGILCKHILRVYNHTNVKQIPAKYVLNRFTLKAKKGMYLSKEARPKDFDSNLVFRSHMMRFTYDLTRRIEDCKLAKEYVHTAFIEVAKKADEIVDEDEMMRKGVKDKNDKNKGLVRDPPTMRSKGQSNNRPKSHWEKTSKRKTARDDSKGKAPIVVDLKEEPKEYNFLDNITLESFAAPFDTPPSCQNFNVQSSLDAPVDTHYKFSAIPDVLRWNDIPGLRPQSTKAELIQN</sequence>
<keyword evidence="3" id="KW-0862">Zinc</keyword>
<gene>
    <name evidence="7" type="primary">FRS7</name>
    <name evidence="7" type="ORF">KSP39_PZI009957</name>
</gene>
<dbReference type="InterPro" id="IPR018289">
    <property type="entry name" value="MULE_transposase_dom"/>
</dbReference>
<dbReference type="GO" id="GO:0008270">
    <property type="term" value="F:zinc ion binding"/>
    <property type="evidence" value="ECO:0007669"/>
    <property type="project" value="UniProtKB-KW"/>
</dbReference>
<comment type="caution">
    <text evidence="7">The sequence shown here is derived from an EMBL/GenBank/DDBJ whole genome shotgun (WGS) entry which is preliminary data.</text>
</comment>
<proteinExistence type="predicted"/>
<dbReference type="Pfam" id="PF04434">
    <property type="entry name" value="SWIM"/>
    <property type="match status" value="1"/>
</dbReference>
<evidence type="ECO:0000256" key="2">
    <source>
        <dbReference type="ARBA" id="ARBA00022771"/>
    </source>
</evidence>
<feature type="region of interest" description="Disordered" evidence="5">
    <location>
        <begin position="618"/>
        <end position="670"/>
    </location>
</feature>
<evidence type="ECO:0000259" key="6">
    <source>
        <dbReference type="PROSITE" id="PS50966"/>
    </source>
</evidence>
<feature type="domain" description="SWIM-type" evidence="6">
    <location>
        <begin position="497"/>
        <end position="533"/>
    </location>
</feature>
<keyword evidence="2 4" id="KW-0863">Zinc-finger</keyword>
<dbReference type="PANTHER" id="PTHR47718:SF17">
    <property type="entry name" value="PROTEIN FAR1-RELATED SEQUENCE 5-LIKE"/>
    <property type="match status" value="1"/>
</dbReference>
<evidence type="ECO:0000256" key="4">
    <source>
        <dbReference type="PROSITE-ProRule" id="PRU00325"/>
    </source>
</evidence>
<feature type="compositionally biased region" description="Basic and acidic residues" evidence="5">
    <location>
        <begin position="618"/>
        <end position="632"/>
    </location>
</feature>
<dbReference type="PANTHER" id="PTHR47718">
    <property type="entry name" value="OS01G0519700 PROTEIN"/>
    <property type="match status" value="1"/>
</dbReference>
<protein>
    <submittedName>
        <fullName evidence="7">Protein FAR1-RELATED SEQUENCE 7</fullName>
    </submittedName>
</protein>
<dbReference type="Pfam" id="PF10551">
    <property type="entry name" value="MULE"/>
    <property type="match status" value="1"/>
</dbReference>
<dbReference type="InterPro" id="IPR004330">
    <property type="entry name" value="FAR1_DNA_bnd_dom"/>
</dbReference>
<evidence type="ECO:0000256" key="1">
    <source>
        <dbReference type="ARBA" id="ARBA00022723"/>
    </source>
</evidence>
<evidence type="ECO:0000256" key="3">
    <source>
        <dbReference type="ARBA" id="ARBA00022833"/>
    </source>
</evidence>
<dbReference type="Proteomes" id="UP001418222">
    <property type="component" value="Unassembled WGS sequence"/>
</dbReference>
<name>A0AAP0BKQ3_9ASPA</name>
<dbReference type="InterPro" id="IPR006564">
    <property type="entry name" value="Znf_PMZ"/>
</dbReference>
<dbReference type="EMBL" id="JBBWWQ010000008">
    <property type="protein sequence ID" value="KAK8941403.1"/>
    <property type="molecule type" value="Genomic_DNA"/>
</dbReference>
<dbReference type="PROSITE" id="PS50966">
    <property type="entry name" value="ZF_SWIM"/>
    <property type="match status" value="1"/>
</dbReference>
<feature type="compositionally biased region" description="Basic and acidic residues" evidence="5">
    <location>
        <begin position="650"/>
        <end position="667"/>
    </location>
</feature>
<reference evidence="7 8" key="1">
    <citation type="journal article" date="2022" name="Nat. Plants">
        <title>Genomes of leafy and leafless Platanthera orchids illuminate the evolution of mycoheterotrophy.</title>
        <authorList>
            <person name="Li M.H."/>
            <person name="Liu K.W."/>
            <person name="Li Z."/>
            <person name="Lu H.C."/>
            <person name="Ye Q.L."/>
            <person name="Zhang D."/>
            <person name="Wang J.Y."/>
            <person name="Li Y.F."/>
            <person name="Zhong Z.M."/>
            <person name="Liu X."/>
            <person name="Yu X."/>
            <person name="Liu D.K."/>
            <person name="Tu X.D."/>
            <person name="Liu B."/>
            <person name="Hao Y."/>
            <person name="Liao X.Y."/>
            <person name="Jiang Y.T."/>
            <person name="Sun W.H."/>
            <person name="Chen J."/>
            <person name="Chen Y.Q."/>
            <person name="Ai Y."/>
            <person name="Zhai J.W."/>
            <person name="Wu S.S."/>
            <person name="Zhou Z."/>
            <person name="Hsiao Y.Y."/>
            <person name="Wu W.L."/>
            <person name="Chen Y.Y."/>
            <person name="Lin Y.F."/>
            <person name="Hsu J.L."/>
            <person name="Li C.Y."/>
            <person name="Wang Z.W."/>
            <person name="Zhao X."/>
            <person name="Zhong W.Y."/>
            <person name="Ma X.K."/>
            <person name="Ma L."/>
            <person name="Huang J."/>
            <person name="Chen G.Z."/>
            <person name="Huang M.Z."/>
            <person name="Huang L."/>
            <person name="Peng D.H."/>
            <person name="Luo Y.B."/>
            <person name="Zou S.Q."/>
            <person name="Chen S.P."/>
            <person name="Lan S."/>
            <person name="Tsai W.C."/>
            <person name="Van de Peer Y."/>
            <person name="Liu Z.J."/>
        </authorList>
    </citation>
    <scope>NUCLEOTIDE SEQUENCE [LARGE SCALE GENOMIC DNA]</scope>
    <source>
        <strain evidence="7">Lor287</strain>
    </source>
</reference>
<accession>A0AAP0BKQ3</accession>
<dbReference type="SMART" id="SM00575">
    <property type="entry name" value="ZnF_PMZ"/>
    <property type="match status" value="1"/>
</dbReference>
<organism evidence="7 8">
    <name type="scientific">Platanthera zijinensis</name>
    <dbReference type="NCBI Taxonomy" id="2320716"/>
    <lineage>
        <taxon>Eukaryota</taxon>
        <taxon>Viridiplantae</taxon>
        <taxon>Streptophyta</taxon>
        <taxon>Embryophyta</taxon>
        <taxon>Tracheophyta</taxon>
        <taxon>Spermatophyta</taxon>
        <taxon>Magnoliopsida</taxon>
        <taxon>Liliopsida</taxon>
        <taxon>Asparagales</taxon>
        <taxon>Orchidaceae</taxon>
        <taxon>Orchidoideae</taxon>
        <taxon>Orchideae</taxon>
        <taxon>Orchidinae</taxon>
        <taxon>Platanthera</taxon>
    </lineage>
</organism>
<evidence type="ECO:0000313" key="7">
    <source>
        <dbReference type="EMBL" id="KAK8941403.1"/>
    </source>
</evidence>
<keyword evidence="1" id="KW-0479">Metal-binding</keyword>
<keyword evidence="8" id="KW-1185">Reference proteome</keyword>
<evidence type="ECO:0000256" key="5">
    <source>
        <dbReference type="SAM" id="MobiDB-lite"/>
    </source>
</evidence>
<dbReference type="AlphaFoldDB" id="A0AAP0BKQ3"/>
<evidence type="ECO:0000313" key="8">
    <source>
        <dbReference type="Proteomes" id="UP001418222"/>
    </source>
</evidence>
<dbReference type="InterPro" id="IPR007527">
    <property type="entry name" value="Znf_SWIM"/>
</dbReference>